<keyword evidence="3" id="KW-1185">Reference proteome</keyword>
<name>A0A9D4M3U7_DREPO</name>
<proteinExistence type="predicted"/>
<comment type="caution">
    <text evidence="2">The sequence shown here is derived from an EMBL/GenBank/DDBJ whole genome shotgun (WGS) entry which is preliminary data.</text>
</comment>
<reference evidence="2" key="1">
    <citation type="journal article" date="2019" name="bioRxiv">
        <title>The Genome of the Zebra Mussel, Dreissena polymorpha: A Resource for Invasive Species Research.</title>
        <authorList>
            <person name="McCartney M.A."/>
            <person name="Auch B."/>
            <person name="Kono T."/>
            <person name="Mallez S."/>
            <person name="Zhang Y."/>
            <person name="Obille A."/>
            <person name="Becker A."/>
            <person name="Abrahante J.E."/>
            <person name="Garbe J."/>
            <person name="Badalamenti J.P."/>
            <person name="Herman A."/>
            <person name="Mangelson H."/>
            <person name="Liachko I."/>
            <person name="Sullivan S."/>
            <person name="Sone E.D."/>
            <person name="Koren S."/>
            <person name="Silverstein K.A.T."/>
            <person name="Beckman K.B."/>
            <person name="Gohl D.M."/>
        </authorList>
    </citation>
    <scope>NUCLEOTIDE SEQUENCE</scope>
    <source>
        <strain evidence="2">Duluth1</strain>
        <tissue evidence="2">Whole animal</tissue>
    </source>
</reference>
<dbReference type="Proteomes" id="UP000828390">
    <property type="component" value="Unassembled WGS sequence"/>
</dbReference>
<feature type="compositionally biased region" description="Basic and acidic residues" evidence="1">
    <location>
        <begin position="104"/>
        <end position="113"/>
    </location>
</feature>
<accession>A0A9D4M3U7</accession>
<dbReference type="AlphaFoldDB" id="A0A9D4M3U7"/>
<feature type="region of interest" description="Disordered" evidence="1">
    <location>
        <begin position="104"/>
        <end position="139"/>
    </location>
</feature>
<evidence type="ECO:0000313" key="2">
    <source>
        <dbReference type="EMBL" id="KAH3869708.1"/>
    </source>
</evidence>
<organism evidence="2 3">
    <name type="scientific">Dreissena polymorpha</name>
    <name type="common">Zebra mussel</name>
    <name type="synonym">Mytilus polymorpha</name>
    <dbReference type="NCBI Taxonomy" id="45954"/>
    <lineage>
        <taxon>Eukaryota</taxon>
        <taxon>Metazoa</taxon>
        <taxon>Spiralia</taxon>
        <taxon>Lophotrochozoa</taxon>
        <taxon>Mollusca</taxon>
        <taxon>Bivalvia</taxon>
        <taxon>Autobranchia</taxon>
        <taxon>Heteroconchia</taxon>
        <taxon>Euheterodonta</taxon>
        <taxon>Imparidentia</taxon>
        <taxon>Neoheterodontei</taxon>
        <taxon>Myida</taxon>
        <taxon>Dreissenoidea</taxon>
        <taxon>Dreissenidae</taxon>
        <taxon>Dreissena</taxon>
    </lineage>
</organism>
<gene>
    <name evidence="2" type="ORF">DPMN_032878</name>
</gene>
<protein>
    <submittedName>
        <fullName evidence="2">Uncharacterized protein</fullName>
    </submittedName>
</protein>
<sequence length="139" mass="15407">MKVMNQSVMCERCVSQSVNQSVSQSGRQSTIIKITRTQLLTKFGIVQIQLLTKFGIDDKRTEEKERKKMSIGVMDMVTGSIPTVGAFFRSPLTDTKYCFSAQETDSRVLDTRGDPNTLSDPNTLGDPNILGDPNTVVNQ</sequence>
<evidence type="ECO:0000256" key="1">
    <source>
        <dbReference type="SAM" id="MobiDB-lite"/>
    </source>
</evidence>
<reference evidence="2" key="2">
    <citation type="submission" date="2020-11" db="EMBL/GenBank/DDBJ databases">
        <authorList>
            <person name="McCartney M.A."/>
            <person name="Auch B."/>
            <person name="Kono T."/>
            <person name="Mallez S."/>
            <person name="Becker A."/>
            <person name="Gohl D.M."/>
            <person name="Silverstein K.A.T."/>
            <person name="Koren S."/>
            <person name="Bechman K.B."/>
            <person name="Herman A."/>
            <person name="Abrahante J.E."/>
            <person name="Garbe J."/>
        </authorList>
    </citation>
    <scope>NUCLEOTIDE SEQUENCE</scope>
    <source>
        <strain evidence="2">Duluth1</strain>
        <tissue evidence="2">Whole animal</tissue>
    </source>
</reference>
<dbReference type="EMBL" id="JAIWYP010000002">
    <property type="protein sequence ID" value="KAH3869708.1"/>
    <property type="molecule type" value="Genomic_DNA"/>
</dbReference>
<evidence type="ECO:0000313" key="3">
    <source>
        <dbReference type="Proteomes" id="UP000828390"/>
    </source>
</evidence>